<feature type="transmembrane region" description="Helical" evidence="13">
    <location>
        <begin position="14"/>
        <end position="34"/>
    </location>
</feature>
<dbReference type="STRING" id="60547.GCA_000751215_04094"/>
<keyword evidence="16" id="KW-1185">Reference proteome</keyword>
<comment type="cofactor">
    <cofactor evidence="1">
        <name>heme b</name>
        <dbReference type="ChEBI" id="CHEBI:60344"/>
    </cofactor>
</comment>
<evidence type="ECO:0000256" key="7">
    <source>
        <dbReference type="ARBA" id="ARBA00022723"/>
    </source>
</evidence>
<evidence type="ECO:0000313" key="16">
    <source>
        <dbReference type="Proteomes" id="UP000027466"/>
    </source>
</evidence>
<feature type="domain" description="Cytochrome b561 bacterial/Ni-hydrogenase" evidence="14">
    <location>
        <begin position="8"/>
        <end position="177"/>
    </location>
</feature>
<dbReference type="Pfam" id="PF01292">
    <property type="entry name" value="Ni_hydr_CYTB"/>
    <property type="match status" value="1"/>
</dbReference>
<sequence length="180" mass="19914">MNGPTDRFVLPARILHWLMAALILAMLFIGAGMVSTVNDRYPELLAWHRPIGIAILILAVIRLGVRVTHRPPPLPADVPAMQAAAARASHYVLYGLMIAMPLIGWAMQSAGGYPVVMWKGFDLYPILPHNIIVYGQLRRLHGLFAYAFFLLILVHLAAALVHAWIRRDGVFQSMSGGSRT</sequence>
<evidence type="ECO:0000256" key="3">
    <source>
        <dbReference type="ARBA" id="ARBA00022448"/>
    </source>
</evidence>
<evidence type="ECO:0000256" key="2">
    <source>
        <dbReference type="ARBA" id="ARBA00004651"/>
    </source>
</evidence>
<comment type="caution">
    <text evidence="15">The sequence shown here is derived from an EMBL/GenBank/DDBJ whole genome shotgun (WGS) entry which is preliminary data.</text>
</comment>
<dbReference type="PANTHER" id="PTHR30529">
    <property type="entry name" value="CYTOCHROME B561"/>
    <property type="match status" value="1"/>
</dbReference>
<dbReference type="GO" id="GO:0046872">
    <property type="term" value="F:metal ion binding"/>
    <property type="evidence" value="ECO:0007669"/>
    <property type="project" value="UniProtKB-KW"/>
</dbReference>
<evidence type="ECO:0000256" key="8">
    <source>
        <dbReference type="ARBA" id="ARBA00022982"/>
    </source>
</evidence>
<evidence type="ECO:0000256" key="13">
    <source>
        <dbReference type="SAM" id="Phobius"/>
    </source>
</evidence>
<comment type="subcellular location">
    <subcellularLocation>
        <location evidence="2">Cell membrane</location>
        <topology evidence="2">Multi-pass membrane protein</topology>
    </subcellularLocation>
</comment>
<dbReference type="AlphaFoldDB" id="A0A069PE34"/>
<dbReference type="GO" id="GO:0022904">
    <property type="term" value="P:respiratory electron transport chain"/>
    <property type="evidence" value="ECO:0007669"/>
    <property type="project" value="InterPro"/>
</dbReference>
<dbReference type="EMBL" id="JFHC01000070">
    <property type="protein sequence ID" value="KDR38963.1"/>
    <property type="molecule type" value="Genomic_DNA"/>
</dbReference>
<accession>A0A069PE34</accession>
<feature type="transmembrane region" description="Helical" evidence="13">
    <location>
        <begin position="46"/>
        <end position="65"/>
    </location>
</feature>
<keyword evidence="3" id="KW-0813">Transport</keyword>
<dbReference type="InterPro" id="IPR052168">
    <property type="entry name" value="Cytochrome_b561_oxidase"/>
</dbReference>
<evidence type="ECO:0000256" key="12">
    <source>
        <dbReference type="ARBA" id="ARBA00037975"/>
    </source>
</evidence>
<evidence type="ECO:0000256" key="6">
    <source>
        <dbReference type="ARBA" id="ARBA00022692"/>
    </source>
</evidence>
<evidence type="ECO:0000256" key="1">
    <source>
        <dbReference type="ARBA" id="ARBA00001970"/>
    </source>
</evidence>
<keyword evidence="10" id="KW-0408">Iron</keyword>
<keyword evidence="6 13" id="KW-0812">Transmembrane</keyword>
<evidence type="ECO:0000259" key="14">
    <source>
        <dbReference type="Pfam" id="PF01292"/>
    </source>
</evidence>
<keyword evidence="5" id="KW-0349">Heme</keyword>
<evidence type="ECO:0000256" key="4">
    <source>
        <dbReference type="ARBA" id="ARBA00022475"/>
    </source>
</evidence>
<evidence type="ECO:0000313" key="15">
    <source>
        <dbReference type="EMBL" id="KDR38963.1"/>
    </source>
</evidence>
<dbReference type="SUPFAM" id="SSF81342">
    <property type="entry name" value="Transmembrane di-heme cytochromes"/>
    <property type="match status" value="1"/>
</dbReference>
<evidence type="ECO:0000256" key="11">
    <source>
        <dbReference type="ARBA" id="ARBA00023136"/>
    </source>
</evidence>
<dbReference type="GO" id="GO:0005886">
    <property type="term" value="C:plasma membrane"/>
    <property type="evidence" value="ECO:0007669"/>
    <property type="project" value="UniProtKB-SubCell"/>
</dbReference>
<dbReference type="PANTHER" id="PTHR30529:SF6">
    <property type="entry name" value="BLL0291 PROTEIN"/>
    <property type="match status" value="1"/>
</dbReference>
<keyword evidence="9 13" id="KW-1133">Transmembrane helix</keyword>
<dbReference type="Proteomes" id="UP000027466">
    <property type="component" value="Unassembled WGS sequence"/>
</dbReference>
<evidence type="ECO:0000256" key="9">
    <source>
        <dbReference type="ARBA" id="ARBA00022989"/>
    </source>
</evidence>
<keyword evidence="11 13" id="KW-0472">Membrane</keyword>
<keyword evidence="7" id="KW-0479">Metal-binding</keyword>
<dbReference type="InterPro" id="IPR011577">
    <property type="entry name" value="Cyt_b561_bac/Ni-Hgenase"/>
</dbReference>
<comment type="similarity">
    <text evidence="12">Belongs to the cytochrome b561 family.</text>
</comment>
<keyword evidence="8" id="KW-0249">Electron transport</keyword>
<protein>
    <submittedName>
        <fullName evidence="15">Cytochrome B561</fullName>
    </submittedName>
</protein>
<name>A0A069PE34_9BURK</name>
<dbReference type="GO" id="GO:0009055">
    <property type="term" value="F:electron transfer activity"/>
    <property type="evidence" value="ECO:0007669"/>
    <property type="project" value="InterPro"/>
</dbReference>
<organism evidence="15 16">
    <name type="scientific">Caballeronia glathei</name>
    <dbReference type="NCBI Taxonomy" id="60547"/>
    <lineage>
        <taxon>Bacteria</taxon>
        <taxon>Pseudomonadati</taxon>
        <taxon>Pseudomonadota</taxon>
        <taxon>Betaproteobacteria</taxon>
        <taxon>Burkholderiales</taxon>
        <taxon>Burkholderiaceae</taxon>
        <taxon>Caballeronia</taxon>
    </lineage>
</organism>
<evidence type="ECO:0000256" key="5">
    <source>
        <dbReference type="ARBA" id="ARBA00022617"/>
    </source>
</evidence>
<evidence type="ECO:0000256" key="10">
    <source>
        <dbReference type="ARBA" id="ARBA00023004"/>
    </source>
</evidence>
<gene>
    <name evidence="15" type="ORF">BG61_36325</name>
</gene>
<dbReference type="RefSeq" id="WP_035934682.1">
    <property type="nucleotide sequence ID" value="NZ_CADFFX010000005.1"/>
</dbReference>
<feature type="transmembrane region" description="Helical" evidence="13">
    <location>
        <begin position="143"/>
        <end position="165"/>
    </location>
</feature>
<dbReference type="Gene3D" id="1.20.950.20">
    <property type="entry name" value="Transmembrane di-heme cytochromes, Chain C"/>
    <property type="match status" value="1"/>
</dbReference>
<reference evidence="15 16" key="1">
    <citation type="submission" date="2014-03" db="EMBL/GenBank/DDBJ databases">
        <title>Draft Genome Sequences of Four Burkholderia Strains.</title>
        <authorList>
            <person name="Liu X.Y."/>
            <person name="Li C.X."/>
            <person name="Xu J.H."/>
        </authorList>
    </citation>
    <scope>NUCLEOTIDE SEQUENCE [LARGE SCALE GENOMIC DNA]</scope>
    <source>
        <strain evidence="15 16">DSM 50014</strain>
    </source>
</reference>
<dbReference type="GO" id="GO:0020037">
    <property type="term" value="F:heme binding"/>
    <property type="evidence" value="ECO:0007669"/>
    <property type="project" value="TreeGrafter"/>
</dbReference>
<dbReference type="InterPro" id="IPR016174">
    <property type="entry name" value="Di-haem_cyt_TM"/>
</dbReference>
<keyword evidence="4" id="KW-1003">Cell membrane</keyword>
<feature type="transmembrane region" description="Helical" evidence="13">
    <location>
        <begin position="91"/>
        <end position="108"/>
    </location>
</feature>
<proteinExistence type="inferred from homology"/>